<sequence length="109" mass="13004">MYHRPFPREHSFPSPATRTESEFFATAENLHVLYSHVAFASRSERLNRTCILQIERKLIFDTYSYTFYDERNAYHRASMSRLTLRTPMNRSISHETPLLSIRRHPTGQR</sequence>
<organism evidence="1 2">
    <name type="scientific">Cardiocondyla obscurior</name>
    <dbReference type="NCBI Taxonomy" id="286306"/>
    <lineage>
        <taxon>Eukaryota</taxon>
        <taxon>Metazoa</taxon>
        <taxon>Ecdysozoa</taxon>
        <taxon>Arthropoda</taxon>
        <taxon>Hexapoda</taxon>
        <taxon>Insecta</taxon>
        <taxon>Pterygota</taxon>
        <taxon>Neoptera</taxon>
        <taxon>Endopterygota</taxon>
        <taxon>Hymenoptera</taxon>
        <taxon>Apocrita</taxon>
        <taxon>Aculeata</taxon>
        <taxon>Formicoidea</taxon>
        <taxon>Formicidae</taxon>
        <taxon>Myrmicinae</taxon>
        <taxon>Cardiocondyla</taxon>
    </lineage>
</organism>
<evidence type="ECO:0000313" key="2">
    <source>
        <dbReference type="Proteomes" id="UP001430953"/>
    </source>
</evidence>
<evidence type="ECO:0000313" key="1">
    <source>
        <dbReference type="EMBL" id="KAL0111497.1"/>
    </source>
</evidence>
<reference evidence="1 2" key="1">
    <citation type="submission" date="2023-03" db="EMBL/GenBank/DDBJ databases">
        <title>High recombination rates correlate with genetic variation in Cardiocondyla obscurior ants.</title>
        <authorList>
            <person name="Errbii M."/>
        </authorList>
    </citation>
    <scope>NUCLEOTIDE SEQUENCE [LARGE SCALE GENOMIC DNA]</scope>
    <source>
        <strain evidence="1">Alpha-2009</strain>
        <tissue evidence="1">Whole body</tissue>
    </source>
</reference>
<name>A0AAW2F7P9_9HYME</name>
<dbReference type="Proteomes" id="UP001430953">
    <property type="component" value="Unassembled WGS sequence"/>
</dbReference>
<comment type="caution">
    <text evidence="1">The sequence shown here is derived from an EMBL/GenBank/DDBJ whole genome shotgun (WGS) entry which is preliminary data.</text>
</comment>
<protein>
    <submittedName>
        <fullName evidence="1">Uncharacterized protein</fullName>
    </submittedName>
</protein>
<accession>A0AAW2F7P9</accession>
<gene>
    <name evidence="1" type="ORF">PUN28_012999</name>
</gene>
<keyword evidence="2" id="KW-1185">Reference proteome</keyword>
<dbReference type="EMBL" id="JADYXP020000013">
    <property type="protein sequence ID" value="KAL0111497.1"/>
    <property type="molecule type" value="Genomic_DNA"/>
</dbReference>
<proteinExistence type="predicted"/>
<dbReference type="AlphaFoldDB" id="A0AAW2F7P9"/>